<evidence type="ECO:0000256" key="6">
    <source>
        <dbReference type="ARBA" id="ARBA00022679"/>
    </source>
</evidence>
<dbReference type="STRING" id="215200.SAMN05216454_1402"/>
<name>A0A1H8KQK3_9FIRM</name>
<evidence type="ECO:0000256" key="5">
    <source>
        <dbReference type="ARBA" id="ARBA00022642"/>
    </source>
</evidence>
<keyword evidence="5" id="KW-0662">Pyridine nucleotide biosynthesis</keyword>
<keyword evidence="6" id="KW-0808">Transferase</keyword>
<evidence type="ECO:0000313" key="11">
    <source>
        <dbReference type="EMBL" id="SEN95174.1"/>
    </source>
</evidence>
<dbReference type="GO" id="GO:0008987">
    <property type="term" value="F:quinolinate synthetase A activity"/>
    <property type="evidence" value="ECO:0007669"/>
    <property type="project" value="UniProtKB-UniRule"/>
</dbReference>
<dbReference type="EC" id="2.5.1.72" evidence="3 10"/>
<accession>A0A1H8KQK3</accession>
<dbReference type="GO" id="GO:0046872">
    <property type="term" value="F:metal ion binding"/>
    <property type="evidence" value="ECO:0007669"/>
    <property type="project" value="UniProtKB-KW"/>
</dbReference>
<dbReference type="PANTHER" id="PTHR30573:SF0">
    <property type="entry name" value="QUINOLINATE SYNTHASE, CHLOROPLASTIC"/>
    <property type="match status" value="1"/>
</dbReference>
<dbReference type="AlphaFoldDB" id="A0A1H8KQK3"/>
<evidence type="ECO:0000256" key="2">
    <source>
        <dbReference type="ARBA" id="ARBA00005065"/>
    </source>
</evidence>
<evidence type="ECO:0000256" key="3">
    <source>
        <dbReference type="ARBA" id="ARBA00012669"/>
    </source>
</evidence>
<dbReference type="RefSeq" id="WP_091976217.1">
    <property type="nucleotide sequence ID" value="NZ_CAUWDX010000074.1"/>
</dbReference>
<gene>
    <name evidence="11" type="ORF">SAMN05216454_1402</name>
</gene>
<dbReference type="GO" id="GO:0051539">
    <property type="term" value="F:4 iron, 4 sulfur cluster binding"/>
    <property type="evidence" value="ECO:0007669"/>
    <property type="project" value="UniProtKB-KW"/>
</dbReference>
<evidence type="ECO:0000313" key="12">
    <source>
        <dbReference type="Proteomes" id="UP000199512"/>
    </source>
</evidence>
<dbReference type="InterPro" id="IPR036094">
    <property type="entry name" value="NadA_sf"/>
</dbReference>
<protein>
    <recommendedName>
        <fullName evidence="3 10">Quinolinate synthase</fullName>
        <ecNumber evidence="3 10">2.5.1.72</ecNumber>
    </recommendedName>
</protein>
<dbReference type="NCBIfam" id="NF006878">
    <property type="entry name" value="PRK09375.1-2"/>
    <property type="match status" value="1"/>
</dbReference>
<dbReference type="Pfam" id="PF02445">
    <property type="entry name" value="NadA"/>
    <property type="match status" value="1"/>
</dbReference>
<dbReference type="UniPathway" id="UPA00253">
    <property type="reaction ID" value="UER00327"/>
</dbReference>
<dbReference type="PANTHER" id="PTHR30573">
    <property type="entry name" value="QUINOLINATE SYNTHETASE A"/>
    <property type="match status" value="1"/>
</dbReference>
<dbReference type="InterPro" id="IPR003473">
    <property type="entry name" value="NadA"/>
</dbReference>
<comment type="cofactor">
    <cofactor evidence="1">
        <name>[4Fe-4S] cluster</name>
        <dbReference type="ChEBI" id="CHEBI:49883"/>
    </cofactor>
</comment>
<evidence type="ECO:0000256" key="10">
    <source>
        <dbReference type="NCBIfam" id="TIGR00550"/>
    </source>
</evidence>
<evidence type="ECO:0000256" key="8">
    <source>
        <dbReference type="ARBA" id="ARBA00023004"/>
    </source>
</evidence>
<evidence type="ECO:0000256" key="4">
    <source>
        <dbReference type="ARBA" id="ARBA00022485"/>
    </source>
</evidence>
<dbReference type="NCBIfam" id="TIGR00550">
    <property type="entry name" value="nadA"/>
    <property type="match status" value="1"/>
</dbReference>
<keyword evidence="4" id="KW-0004">4Fe-4S</keyword>
<dbReference type="Gene3D" id="3.40.50.10800">
    <property type="entry name" value="NadA-like"/>
    <property type="match status" value="3"/>
</dbReference>
<keyword evidence="12" id="KW-1185">Reference proteome</keyword>
<keyword evidence="7" id="KW-0479">Metal-binding</keyword>
<dbReference type="EMBL" id="FODF01000040">
    <property type="protein sequence ID" value="SEN95174.1"/>
    <property type="molecule type" value="Genomic_DNA"/>
</dbReference>
<proteinExistence type="predicted"/>
<dbReference type="OrthoDB" id="9801204at2"/>
<dbReference type="Proteomes" id="UP000199512">
    <property type="component" value="Unassembled WGS sequence"/>
</dbReference>
<dbReference type="GO" id="GO:0005829">
    <property type="term" value="C:cytosol"/>
    <property type="evidence" value="ECO:0007669"/>
    <property type="project" value="TreeGrafter"/>
</dbReference>
<dbReference type="GO" id="GO:0034628">
    <property type="term" value="P:'de novo' NAD+ biosynthetic process from L-aspartate"/>
    <property type="evidence" value="ECO:0007669"/>
    <property type="project" value="TreeGrafter"/>
</dbReference>
<sequence>MTNNIDHLKNDILKLKKEKNALILAHLYQNPEIQEIADYTGDSYYLSELAMNSDKDFIVFCGVKFMADSAKILSPEKTVILPAVESSCPMADMAIPEDLEDMIAKHPDALKVCYINSSYEVKALCDVSVTSSSAIEILKNVDNNKILFLPDKNLGEYLSEFFPEKEFILWNGFCPTHHRIEKESILNMKKLHPNALVLTHPECRKEVREISDYVGSTSGIIKFATENQCSEYIICTESGILYSLEKNNPNKKFYFPENIVCPNMKKTRLEDVYKALSEEVEEITLDENIRKKALISLENMHKLGK</sequence>
<keyword evidence="9" id="KW-0411">Iron-sulfur</keyword>
<evidence type="ECO:0000256" key="1">
    <source>
        <dbReference type="ARBA" id="ARBA00001966"/>
    </source>
</evidence>
<evidence type="ECO:0000256" key="7">
    <source>
        <dbReference type="ARBA" id="ARBA00022723"/>
    </source>
</evidence>
<reference evidence="11 12" key="1">
    <citation type="submission" date="2016-10" db="EMBL/GenBank/DDBJ databases">
        <authorList>
            <person name="de Groot N.N."/>
        </authorList>
    </citation>
    <scope>NUCLEOTIDE SEQUENCE [LARGE SCALE GENOMIC DNA]</scope>
    <source>
        <strain evidence="11 12">Calf135</strain>
    </source>
</reference>
<keyword evidence="8" id="KW-0408">Iron</keyword>
<organism evidence="11 12">
    <name type="scientific">Peptostreptococcus russellii</name>
    <dbReference type="NCBI Taxonomy" id="215200"/>
    <lineage>
        <taxon>Bacteria</taxon>
        <taxon>Bacillati</taxon>
        <taxon>Bacillota</taxon>
        <taxon>Clostridia</taxon>
        <taxon>Peptostreptococcales</taxon>
        <taxon>Peptostreptococcaceae</taxon>
        <taxon>Peptostreptococcus</taxon>
    </lineage>
</organism>
<evidence type="ECO:0000256" key="9">
    <source>
        <dbReference type="ARBA" id="ARBA00023014"/>
    </source>
</evidence>
<comment type="pathway">
    <text evidence="2">Cofactor biosynthesis; NAD(+) biosynthesis; quinolinate from iminoaspartate: step 1/1.</text>
</comment>
<dbReference type="SUPFAM" id="SSF142754">
    <property type="entry name" value="NadA-like"/>
    <property type="match status" value="1"/>
</dbReference>